<gene>
    <name evidence="1" type="ordered locus">RBRH_00031</name>
</gene>
<evidence type="ECO:0000313" key="2">
    <source>
        <dbReference type="Proteomes" id="UP000007437"/>
    </source>
</evidence>
<dbReference type="AlphaFoldDB" id="E5AT36"/>
<organism evidence="1 2">
    <name type="scientific">Mycetohabitans rhizoxinica (strain DSM 19002 / CIP 109453 / HKI 454)</name>
    <name type="common">Paraburkholderia rhizoxinica</name>
    <dbReference type="NCBI Taxonomy" id="882378"/>
    <lineage>
        <taxon>Bacteria</taxon>
        <taxon>Pseudomonadati</taxon>
        <taxon>Pseudomonadota</taxon>
        <taxon>Betaproteobacteria</taxon>
        <taxon>Burkholderiales</taxon>
        <taxon>Burkholderiaceae</taxon>
        <taxon>Mycetohabitans</taxon>
    </lineage>
</organism>
<name>E5AT36_MYCRK</name>
<sequence length="31" mass="3758">MEMKLTPTCREINFFQKIFNTNKPFDINHLS</sequence>
<reference evidence="1 2" key="1">
    <citation type="journal article" date="2011" name="J. Bacteriol.">
        <title>Complete genome sequence of Burkholderia rhizoxinica, an endosymbiont of Rhizopus microsporus.</title>
        <authorList>
            <person name="Lackner G."/>
            <person name="Moebius N."/>
            <person name="Partida-Martinez L."/>
            <person name="Hertweck C."/>
        </authorList>
    </citation>
    <scope>NUCLEOTIDE SEQUENCE [LARGE SCALE GENOMIC DNA]</scope>
    <source>
        <strain evidence="2">DSM 19002 / CIP 109453 / HKI 454</strain>
    </source>
</reference>
<accession>E5AT36</accession>
<dbReference type="KEGG" id="brh:RBRH_00031"/>
<proteinExistence type="predicted"/>
<evidence type="ECO:0000313" key="1">
    <source>
        <dbReference type="EMBL" id="CBW73581.1"/>
    </source>
</evidence>
<dbReference type="EMBL" id="FR687359">
    <property type="protein sequence ID" value="CBW73581.1"/>
    <property type="molecule type" value="Genomic_DNA"/>
</dbReference>
<dbReference type="HOGENOM" id="CLU_3395574_0_0_4"/>
<protein>
    <submittedName>
        <fullName evidence="1">Uncharacterized protein</fullName>
    </submittedName>
</protein>
<dbReference type="Proteomes" id="UP000007437">
    <property type="component" value="Chromosome"/>
</dbReference>
<dbReference type="STRING" id="882378.RBRH_00031"/>